<dbReference type="PANTHER" id="PTHR43630:SF2">
    <property type="entry name" value="GLYCOSYLTRANSFERASE"/>
    <property type="match status" value="1"/>
</dbReference>
<organism evidence="3 4">
    <name type="scientific">Novipirellula herctigrandis</name>
    <dbReference type="NCBI Taxonomy" id="2527986"/>
    <lineage>
        <taxon>Bacteria</taxon>
        <taxon>Pseudomonadati</taxon>
        <taxon>Planctomycetota</taxon>
        <taxon>Planctomycetia</taxon>
        <taxon>Pirellulales</taxon>
        <taxon>Pirellulaceae</taxon>
        <taxon>Novipirellula</taxon>
    </lineage>
</organism>
<dbReference type="Pfam" id="PF13181">
    <property type="entry name" value="TPR_8"/>
    <property type="match status" value="1"/>
</dbReference>
<dbReference type="SUPFAM" id="SSF48452">
    <property type="entry name" value="TPR-like"/>
    <property type="match status" value="1"/>
</dbReference>
<dbReference type="SUPFAM" id="SSF53448">
    <property type="entry name" value="Nucleotide-diphospho-sugar transferases"/>
    <property type="match status" value="1"/>
</dbReference>
<dbReference type="InterPro" id="IPR027417">
    <property type="entry name" value="P-loop_NTPase"/>
</dbReference>
<proteinExistence type="inferred from homology"/>
<dbReference type="InterPro" id="IPR011990">
    <property type="entry name" value="TPR-like_helical_dom_sf"/>
</dbReference>
<evidence type="ECO:0000313" key="3">
    <source>
        <dbReference type="EMBL" id="TWT83786.1"/>
    </source>
</evidence>
<dbReference type="Gene3D" id="1.25.40.10">
    <property type="entry name" value="Tetratricopeptide repeat domain"/>
    <property type="match status" value="1"/>
</dbReference>
<dbReference type="AlphaFoldDB" id="A0A5C5Z9L7"/>
<dbReference type="InterPro" id="IPR019734">
    <property type="entry name" value="TPR_rpt"/>
</dbReference>
<keyword evidence="4" id="KW-1185">Reference proteome</keyword>
<dbReference type="SMART" id="SM00028">
    <property type="entry name" value="TPR"/>
    <property type="match status" value="2"/>
</dbReference>
<dbReference type="Pfam" id="PF00535">
    <property type="entry name" value="Glycos_transf_2"/>
    <property type="match status" value="1"/>
</dbReference>
<evidence type="ECO:0000313" key="4">
    <source>
        <dbReference type="Proteomes" id="UP000315010"/>
    </source>
</evidence>
<comment type="caution">
    <text evidence="3">The sequence shown here is derived from an EMBL/GenBank/DDBJ whole genome shotgun (WGS) entry which is preliminary data.</text>
</comment>
<dbReference type="Gene3D" id="3.40.50.300">
    <property type="entry name" value="P-loop containing nucleotide triphosphate hydrolases"/>
    <property type="match status" value="1"/>
</dbReference>
<dbReference type="InterPro" id="IPR029044">
    <property type="entry name" value="Nucleotide-diphossugar_trans"/>
</dbReference>
<evidence type="ECO:0000259" key="2">
    <source>
        <dbReference type="Pfam" id="PF00535"/>
    </source>
</evidence>
<dbReference type="EMBL" id="SJPJ01000001">
    <property type="protein sequence ID" value="TWT83786.1"/>
    <property type="molecule type" value="Genomic_DNA"/>
</dbReference>
<dbReference type="Proteomes" id="UP000315010">
    <property type="component" value="Unassembled WGS sequence"/>
</dbReference>
<dbReference type="OrthoDB" id="2592041at2"/>
<dbReference type="PANTHER" id="PTHR43630">
    <property type="entry name" value="POLY-BETA-1,6-N-ACETYL-D-GLUCOSAMINE SYNTHASE"/>
    <property type="match status" value="1"/>
</dbReference>
<dbReference type="RefSeq" id="WP_146401168.1">
    <property type="nucleotide sequence ID" value="NZ_SJPJ01000001.1"/>
</dbReference>
<reference evidence="3 4" key="1">
    <citation type="submission" date="2019-02" db="EMBL/GenBank/DDBJ databases">
        <title>Deep-cultivation of Planctomycetes and their phenomic and genomic characterization uncovers novel biology.</title>
        <authorList>
            <person name="Wiegand S."/>
            <person name="Jogler M."/>
            <person name="Boedeker C."/>
            <person name="Pinto D."/>
            <person name="Vollmers J."/>
            <person name="Rivas-Marin E."/>
            <person name="Kohn T."/>
            <person name="Peeters S.H."/>
            <person name="Heuer A."/>
            <person name="Rast P."/>
            <person name="Oberbeckmann S."/>
            <person name="Bunk B."/>
            <person name="Jeske O."/>
            <person name="Meyerdierks A."/>
            <person name="Storesund J.E."/>
            <person name="Kallscheuer N."/>
            <person name="Luecker S."/>
            <person name="Lage O.M."/>
            <person name="Pohl T."/>
            <person name="Merkel B.J."/>
            <person name="Hornburger P."/>
            <person name="Mueller R.-W."/>
            <person name="Bruemmer F."/>
            <person name="Labrenz M."/>
            <person name="Spormann A.M."/>
            <person name="Op Den Camp H."/>
            <person name="Overmann J."/>
            <person name="Amann R."/>
            <person name="Jetten M.S.M."/>
            <person name="Mascher T."/>
            <person name="Medema M.H."/>
            <person name="Devos D.P."/>
            <person name="Kaster A.-K."/>
            <person name="Ovreas L."/>
            <person name="Rohde M."/>
            <person name="Galperin M.Y."/>
            <person name="Jogler C."/>
        </authorList>
    </citation>
    <scope>NUCLEOTIDE SEQUENCE [LARGE SCALE GENOMIC DNA]</scope>
    <source>
        <strain evidence="3 4">CA13</strain>
    </source>
</reference>
<name>A0A5C5Z9L7_9BACT</name>
<protein>
    <submittedName>
        <fullName evidence="3">Tetratricopeptide repeat protein</fullName>
    </submittedName>
</protein>
<evidence type="ECO:0000256" key="1">
    <source>
        <dbReference type="ARBA" id="ARBA00038494"/>
    </source>
</evidence>
<comment type="similarity">
    <text evidence="1">Belongs to the glycosyltransferase 2 family. WaaE/KdtX subfamily.</text>
</comment>
<feature type="domain" description="Glycosyltransferase 2-like" evidence="2">
    <location>
        <begin position="238"/>
        <end position="357"/>
    </location>
</feature>
<dbReference type="Gene3D" id="3.90.550.10">
    <property type="entry name" value="Spore Coat Polysaccharide Biosynthesis Protein SpsA, Chain A"/>
    <property type="match status" value="1"/>
</dbReference>
<sequence length="581" mass="65872">MVDPDESQSRRCVVVGCYRSGTSLVAGVLHYLGVDMGAPYKDPFFESDDLARRLRHWWTEPRLVASVARSSRRTQLSHWIETRSSKAALVGAKHPLLSLCLEDIYHEWGADTIFIWCRRELSESIASLERMQWWKDAARIQQTLHSANERFFSDHDCIEADFRSMINAPASQIQWLIGLLGLSPTGEQVEQAIDWASGGHKTFFDEPSSESDGSIANDRSPTWMATPSKIVATMLSGNSEKFVADAVKSASDWVDEICLIDTGISDATVERVKQAAGEKFSLSQFAWCNDFAAARNAALEIAAAHGAQWAMTLDTDERVEFDGIASKSELVATLNSEERVQAWMVASRDGRYQKERFIRLPATVRWQGATHEALVGCNEPERQTLLGCQFWETSKSKQGFREKLSRDLEILSQQTTADPLNARWWYYLGQTHEGLGQDAAAIEAYDRCIRLDGWPDESAWACYTAARCLTQLKEYRDAEEYCVLGMTRKPTVPELPWLAGWCCHQRGSYRDAILWCRLAAELGKKKERSHAAAFRHVPAWYEAPYDVLRFAYRELGDQANAEAAEKAYFERKRSRERMTNI</sequence>
<gene>
    <name evidence="3" type="ORF">CA13_52570</name>
</gene>
<dbReference type="InterPro" id="IPR001173">
    <property type="entry name" value="Glyco_trans_2-like"/>
</dbReference>
<dbReference type="SUPFAM" id="SSF52540">
    <property type="entry name" value="P-loop containing nucleoside triphosphate hydrolases"/>
    <property type="match status" value="1"/>
</dbReference>
<accession>A0A5C5Z9L7</accession>